<dbReference type="RefSeq" id="WP_072979902.1">
    <property type="nucleotide sequence ID" value="NZ_FQXT01000001.1"/>
</dbReference>
<dbReference type="InterPro" id="IPR024983">
    <property type="entry name" value="CHAT_dom"/>
</dbReference>
<dbReference type="Proteomes" id="UP000184240">
    <property type="component" value="Unassembled WGS sequence"/>
</dbReference>
<name>A0A1M5TSN8_9FLAO</name>
<evidence type="ECO:0000259" key="2">
    <source>
        <dbReference type="Pfam" id="PF24096"/>
    </source>
</evidence>
<dbReference type="Pfam" id="PF02450">
    <property type="entry name" value="LCAT"/>
    <property type="match status" value="1"/>
</dbReference>
<dbReference type="Proteomes" id="UP000290037">
    <property type="component" value="Unassembled WGS sequence"/>
</dbReference>
<dbReference type="EMBL" id="FQXT01000001">
    <property type="protein sequence ID" value="SHH53616.1"/>
    <property type="molecule type" value="Genomic_DNA"/>
</dbReference>
<gene>
    <name evidence="3" type="ORF">DSM01_2034</name>
    <name evidence="4" type="ORF">SAMN04487999_0441</name>
</gene>
<dbReference type="EMBL" id="QOVN01000004">
    <property type="protein sequence ID" value="RXG28573.1"/>
    <property type="molecule type" value="Genomic_DNA"/>
</dbReference>
<dbReference type="InterPro" id="IPR043472">
    <property type="entry name" value="Macro_dom-like"/>
</dbReference>
<reference evidence="3 6" key="3">
    <citation type="submission" date="2018-07" db="EMBL/GenBank/DDBJ databases">
        <title>Leeuwenhoekiella genomics.</title>
        <authorList>
            <person name="Tahon G."/>
            <person name="Willems A."/>
        </authorList>
    </citation>
    <scope>NUCLEOTIDE SEQUENCE [LARGE SCALE GENOMIC DNA]</scope>
    <source>
        <strain evidence="3 6">LMG 24856</strain>
    </source>
</reference>
<dbReference type="InterPro" id="IPR029058">
    <property type="entry name" value="AB_hydrolase_fold"/>
</dbReference>
<dbReference type="Pfam" id="PF12770">
    <property type="entry name" value="CHAT"/>
    <property type="match status" value="1"/>
</dbReference>
<dbReference type="OrthoDB" id="869379at2"/>
<evidence type="ECO:0000313" key="6">
    <source>
        <dbReference type="Proteomes" id="UP000290037"/>
    </source>
</evidence>
<organism evidence="4 5">
    <name type="scientific">Leeuwenhoekiella palythoae</name>
    <dbReference type="NCBI Taxonomy" id="573501"/>
    <lineage>
        <taxon>Bacteria</taxon>
        <taxon>Pseudomonadati</taxon>
        <taxon>Bacteroidota</taxon>
        <taxon>Flavobacteriia</taxon>
        <taxon>Flavobacteriales</taxon>
        <taxon>Flavobacteriaceae</taxon>
        <taxon>Leeuwenhoekiella</taxon>
    </lineage>
</organism>
<keyword evidence="4" id="KW-0012">Acyltransferase</keyword>
<evidence type="ECO:0000313" key="5">
    <source>
        <dbReference type="Proteomes" id="UP000184240"/>
    </source>
</evidence>
<dbReference type="GO" id="GO:0006629">
    <property type="term" value="P:lipid metabolic process"/>
    <property type="evidence" value="ECO:0007669"/>
    <property type="project" value="InterPro"/>
</dbReference>
<reference evidence="5" key="1">
    <citation type="submission" date="2016-11" db="EMBL/GenBank/DDBJ databases">
        <authorList>
            <person name="Varghese N."/>
            <person name="Submissions S."/>
        </authorList>
    </citation>
    <scope>NUCLEOTIDE SEQUENCE [LARGE SCALE GENOMIC DNA]</scope>
    <source>
        <strain evidence="5">DSM 19859</strain>
    </source>
</reference>
<dbReference type="Pfam" id="PF24096">
    <property type="entry name" value="DUF7379"/>
    <property type="match status" value="1"/>
</dbReference>
<dbReference type="Gene3D" id="3.40.50.1820">
    <property type="entry name" value="alpha/beta hydrolase"/>
    <property type="match status" value="1"/>
</dbReference>
<feature type="domain" description="CHAT" evidence="1">
    <location>
        <begin position="1158"/>
        <end position="1433"/>
    </location>
</feature>
<sequence>MIKAIVYGTESAPAQKQLSGIYAEFEIVKSVELAKNRASGKAIPLDLDDDAIIQFTFSDDTEWIGNALDIQEIYNTPLNTSRSGEALVFEAKLVETSPSRGIVSEVIIKALHLLKPKAAAIAAEETAAVLAEAYDKKVMPQPGVFKMDATFQYLPVAKVDKQTTPYLLLIHGTLSNTFAAFSDLRIGANPIWDQLLQEYASGILALEHRTLSVSPIQNAIDFLESIDKGIDLDILSHSRGGLVADILAKCDRRNQIIGFSDLELGMMLREDDSTHKLMVKLNKLAQKKQIQIHKVIRVAAPASGTTILSRRLDHFLNVIMNAMGLAIGAQANVLYTTVRLFLLEVVKQKANPEAMAGLYSMVPDSAFQKMLNYSANPVESDLYVIAGDAEAGGSLVDTLKVILANLFYWKANDLVVDSNRMEQGAPRLNGINYFLSKNAATNHFNYFRNQNTCDAILQAAITPPGELANFFIKKRNISGSRGVLLGLLSMKGVHYEKISGTKPIALLLPGIMGSSLDHNGNPQWIDFRELNRGAIKDDLSIKTEDVSASGVIKKYYDDFAQHLGKTHDVITFPFDWRKSVKHAAQLLAEKIDQLLVEQTQPIQIIAHSMGGLVVRQVMIDFPELWKKLIDKPSTKFIMLGTPWLGSYLIMEVLTGHSSRVKQLAMMDFKNTKRDLLYVFREYPGIFELLPIENNQKRKFWETDFWKKIKEECDEAMVIPLKKELDAFKKYREKVLDFVTKIKEEDLKNVYYIAGHAEQTVYDYTSKSRFLSKKKKLVYLATTHGDSSVTWATGIPSRLPETNLYYTETSHGELANDPKLFDGIIELLQEGKTQLLSKTKPVSRAGEVITEMHGVPQPFSNQQEAADALFGITPVQQATAIQQPKVKVEVINADLKVARYPVMVGHFNNDGVHSAEKALNRCLGGRLMQRYDMGYYPGKIGESEVFFNLNTNPRGAIVCGLGNTQELTHYLLAKTTEMATLKYAMFMRDNYTLARAKSFAEGISFIFIGTGYGRLQVEDSLKGILLGVSNANAYIRQHQDGLMPITEIELINHYESLSSQAYWGLSRLQHADNRFSFELVKGVKSKEGAKKKRAFISDRDDWWHQFNIESLLTKECIKGFAFNSSSGLARIEEEEVHNGLDQVEVLLERMSHSAAWDKRLSKALFELLIPNRFKDIIRNQNNILLKLDLEAAQFPWEMFHDFDSDETPAAVNSGLIRQLLTSEYESLPLRASSNSALIIGDPLYNEENLPQLPAAKKEAQDVNAKLEQAAFETFSLINAEPAEIMLELYTRPYKILHFAGHGLYDLANERVGIAIGDGICINPAMIKQLSYVPEFVFINCCYSGTLDAKDSAYTQSRFKLAANVGTQLINMGVKAIVITGWAVDDAAAATFSEHFYKRMLMGYEFGEAVQMARKMCYQNHGHTNTWGAYQCYGNQHYKFFDLSKAKDDDYDYVLSSQVYIDLENLYSEVKHNATKKKQGQKRLETILNNAASNNLIDGVIREKEALIYDELNEPLKALETFGAVLTLEDANFSLKVLEHFCLLRSHNFSEDAEKRLAELDQVTKLAMIGKTTLRLGVVGNAYKFASAYEQPKKRDLYLKFALDYYTEAFMINSDLYDGNSLDAFSNMVFIAYLLEGYGHGSLKALFERFTTKDPLTYLRDFHKQLDDVDPEDLDISVLLGMTEVSFCLLLLDKDETQEEQIFAEINKRFNETFRLLHSARQIRIEIAQIEFLTKHTAIISEKKINILNKIKRVLEEKNKS</sequence>
<dbReference type="GO" id="GO:0008374">
    <property type="term" value="F:O-acyltransferase activity"/>
    <property type="evidence" value="ECO:0007669"/>
    <property type="project" value="InterPro"/>
</dbReference>
<reference evidence="4" key="2">
    <citation type="submission" date="2016-11" db="EMBL/GenBank/DDBJ databases">
        <authorList>
            <person name="Jaros S."/>
            <person name="Januszkiewicz K."/>
            <person name="Wedrychowicz H."/>
        </authorList>
    </citation>
    <scope>NUCLEOTIDE SEQUENCE [LARGE SCALE GENOMIC DNA]</scope>
    <source>
        <strain evidence="4">DSM 19859</strain>
    </source>
</reference>
<dbReference type="SUPFAM" id="SSF53474">
    <property type="entry name" value="alpha/beta-Hydrolases"/>
    <property type="match status" value="1"/>
</dbReference>
<evidence type="ECO:0000259" key="1">
    <source>
        <dbReference type="Pfam" id="PF12770"/>
    </source>
</evidence>
<dbReference type="STRING" id="573501.SAMN04487999_0441"/>
<evidence type="ECO:0000313" key="4">
    <source>
        <dbReference type="EMBL" id="SHH53616.1"/>
    </source>
</evidence>
<keyword evidence="4" id="KW-0808">Transferase</keyword>
<dbReference type="SUPFAM" id="SSF52949">
    <property type="entry name" value="Macro domain-like"/>
    <property type="match status" value="1"/>
</dbReference>
<protein>
    <submittedName>
        <fullName evidence="4">Lecithin:cholesterol acyltransferase</fullName>
    </submittedName>
</protein>
<feature type="domain" description="DUF7379" evidence="2">
    <location>
        <begin position="167"/>
        <end position="249"/>
    </location>
</feature>
<dbReference type="InterPro" id="IPR055803">
    <property type="entry name" value="DUF7379"/>
</dbReference>
<keyword evidence="6" id="KW-1185">Reference proteome</keyword>
<dbReference type="InterPro" id="IPR003386">
    <property type="entry name" value="LACT/PDAT_acylTrfase"/>
</dbReference>
<evidence type="ECO:0000313" key="3">
    <source>
        <dbReference type="EMBL" id="RXG28573.1"/>
    </source>
</evidence>
<accession>A0A1M5TSN8</accession>
<proteinExistence type="predicted"/>
<dbReference type="PANTHER" id="PTHR11440">
    <property type="entry name" value="LECITHIN-CHOLESTEROL ACYLTRANSFERASE-RELATED"/>
    <property type="match status" value="1"/>
</dbReference>